<accession>A0A0D5YDH9</accession>
<sequence>MKKFLCLMICSLSFVGCSNEPEPQIMSAKFNSMEECLASIKSKTGEALDPMTDKPEHVSGFLGKTGLQFNCEVKHTGTEGNYVDGWYQEKITN</sequence>
<evidence type="ECO:0000313" key="2">
    <source>
        <dbReference type="Proteomes" id="UP000032746"/>
    </source>
</evidence>
<reference evidence="1 2" key="1">
    <citation type="journal article" date="2015" name="J. Bacteriol.">
        <title>Resources for Genetic and Genomic Analysis of Emerging Pathogen Acinetobacter baumannii.</title>
        <authorList>
            <person name="Gallagher L.A."/>
            <person name="Ramage E."/>
            <person name="Weiss E.J."/>
            <person name="Radey M."/>
            <person name="Hayden H.S."/>
            <person name="Held K.G."/>
            <person name="Huse H.K."/>
            <person name="Zurawski D.V."/>
            <person name="Brittnacher M.J."/>
            <person name="Manoil C."/>
        </authorList>
    </citation>
    <scope>NUCLEOTIDE SEQUENCE [LARGE SCALE GENOMIC DNA]</scope>
    <source>
        <strain evidence="1 2">AB5075-UW</strain>
    </source>
</reference>
<name>A0A0D5YDH9_ACIBA</name>
<organism evidence="1 2">
    <name type="scientific">Acinetobacter baumannii</name>
    <dbReference type="NCBI Taxonomy" id="470"/>
    <lineage>
        <taxon>Bacteria</taxon>
        <taxon>Pseudomonadati</taxon>
        <taxon>Pseudomonadota</taxon>
        <taxon>Gammaproteobacteria</taxon>
        <taxon>Moraxellales</taxon>
        <taxon>Moraxellaceae</taxon>
        <taxon>Acinetobacter</taxon>
        <taxon>Acinetobacter calcoaceticus/baumannii complex</taxon>
    </lineage>
</organism>
<dbReference type="AlphaFoldDB" id="A0A0D5YDH9"/>
<dbReference type="Proteomes" id="UP000032746">
    <property type="component" value="Chromosome"/>
</dbReference>
<reference evidence="2" key="2">
    <citation type="submission" date="2015-03" db="EMBL/GenBank/DDBJ databases">
        <authorList>
            <person name="Gallagher L.A."/>
            <person name="Hayden H.S."/>
            <person name="Weiss E.J."/>
            <person name="Hager K.R."/>
            <person name="Ramage E."/>
            <person name="Radey M.R."/>
            <person name="Bydalek R."/>
            <person name="Manoil C."/>
            <person name="Miller S.I."/>
            <person name="Brittnacher M.J."/>
        </authorList>
    </citation>
    <scope>NUCLEOTIDE SEQUENCE [LARGE SCALE GENOMIC DNA]</scope>
    <source>
        <strain evidence="2">AB5075-UW</strain>
    </source>
</reference>
<gene>
    <name evidence="1" type="ORF">ABUW_0554</name>
</gene>
<evidence type="ECO:0000313" key="1">
    <source>
        <dbReference type="EMBL" id="AKA30325.1"/>
    </source>
</evidence>
<dbReference type="PROSITE" id="PS51257">
    <property type="entry name" value="PROKAR_LIPOPROTEIN"/>
    <property type="match status" value="1"/>
</dbReference>
<dbReference type="EMBL" id="CP008706">
    <property type="protein sequence ID" value="AKA30325.1"/>
    <property type="molecule type" value="Genomic_DNA"/>
</dbReference>
<dbReference type="PATRIC" id="fig|470.1345.peg.525"/>
<proteinExistence type="predicted"/>
<dbReference type="RefSeq" id="WP_000713873.1">
    <property type="nucleotide sequence ID" value="NZ_CAJHGN010000025.1"/>
</dbReference>
<protein>
    <submittedName>
        <fullName evidence="1">Uncharacterized protein</fullName>
    </submittedName>
</protein>